<feature type="non-terminal residue" evidence="3">
    <location>
        <position position="117"/>
    </location>
</feature>
<feature type="domain" description="DUF8058" evidence="2">
    <location>
        <begin position="9"/>
        <end position="116"/>
    </location>
</feature>
<keyword evidence="1" id="KW-1133">Transmembrane helix</keyword>
<dbReference type="EMBL" id="LAZR01002640">
    <property type="protein sequence ID" value="KKN27393.1"/>
    <property type="molecule type" value="Genomic_DNA"/>
</dbReference>
<organism evidence="3">
    <name type="scientific">marine sediment metagenome</name>
    <dbReference type="NCBI Taxonomy" id="412755"/>
    <lineage>
        <taxon>unclassified sequences</taxon>
        <taxon>metagenomes</taxon>
        <taxon>ecological metagenomes</taxon>
    </lineage>
</organism>
<feature type="transmembrane region" description="Helical" evidence="1">
    <location>
        <begin position="74"/>
        <end position="94"/>
    </location>
</feature>
<feature type="transmembrane region" description="Helical" evidence="1">
    <location>
        <begin position="100"/>
        <end position="116"/>
    </location>
</feature>
<gene>
    <name evidence="3" type="ORF">LCGC14_0865000</name>
</gene>
<keyword evidence="1" id="KW-0812">Transmembrane</keyword>
<protein>
    <recommendedName>
        <fullName evidence="2">DUF8058 domain-containing protein</fullName>
    </recommendedName>
</protein>
<feature type="transmembrane region" description="Helical" evidence="1">
    <location>
        <begin position="44"/>
        <end position="67"/>
    </location>
</feature>
<dbReference type="AlphaFoldDB" id="A0A0F9SDC9"/>
<keyword evidence="1" id="KW-0472">Membrane</keyword>
<name>A0A0F9SDC9_9ZZZZ</name>
<accession>A0A0F9SDC9</accession>
<proteinExistence type="predicted"/>
<evidence type="ECO:0000259" key="2">
    <source>
        <dbReference type="Pfam" id="PF26247"/>
    </source>
</evidence>
<evidence type="ECO:0000256" key="1">
    <source>
        <dbReference type="SAM" id="Phobius"/>
    </source>
</evidence>
<reference evidence="3" key="1">
    <citation type="journal article" date="2015" name="Nature">
        <title>Complex archaea that bridge the gap between prokaryotes and eukaryotes.</title>
        <authorList>
            <person name="Spang A."/>
            <person name="Saw J.H."/>
            <person name="Jorgensen S.L."/>
            <person name="Zaremba-Niedzwiedzka K."/>
            <person name="Martijn J."/>
            <person name="Lind A.E."/>
            <person name="van Eijk R."/>
            <person name="Schleper C."/>
            <person name="Guy L."/>
            <person name="Ettema T.J."/>
        </authorList>
    </citation>
    <scope>NUCLEOTIDE SEQUENCE</scope>
</reference>
<sequence length="117" mass="13056">MNIIVIELIASIYIIIIGIAMLSMWIFLLGKREVPELTTKPTQIYFHLAAELLTSITLIFGGIGFILNQPWGVALFFISIGMAIYSTINAAGNYGQLKDWPMFIILNVFTIISLIFA</sequence>
<dbReference type="Pfam" id="PF26247">
    <property type="entry name" value="DUF8058"/>
    <property type="match status" value="1"/>
</dbReference>
<comment type="caution">
    <text evidence="3">The sequence shown here is derived from an EMBL/GenBank/DDBJ whole genome shotgun (WGS) entry which is preliminary data.</text>
</comment>
<feature type="transmembrane region" description="Helical" evidence="1">
    <location>
        <begin position="12"/>
        <end position="29"/>
    </location>
</feature>
<evidence type="ECO:0000313" key="3">
    <source>
        <dbReference type="EMBL" id="KKN27393.1"/>
    </source>
</evidence>
<dbReference type="InterPro" id="IPR058371">
    <property type="entry name" value="DUF8058"/>
</dbReference>